<dbReference type="Proteomes" id="UP000677666">
    <property type="component" value="Segment"/>
</dbReference>
<accession>A0A8S5L5A4</accession>
<dbReference type="Gene3D" id="2.40.160.220">
    <property type="match status" value="1"/>
</dbReference>
<dbReference type="GeneID" id="80399797"/>
<evidence type="ECO:0000313" key="2">
    <source>
        <dbReference type="Proteomes" id="UP000677666"/>
    </source>
</evidence>
<sequence length="121" mass="13313">MTISSPITITVNGNAKVLNKVKFDGYASEYSLSETLTRYTLKIRHGQLKPTKDGLVYDNHNVEFTKTTLAVPGVSPALDEVIYFTMKRLPTVTDVDCPAGLFALATASTNQFLKDLLQNQS</sequence>
<dbReference type="RefSeq" id="YP_010770465.1">
    <property type="nucleotide sequence ID" value="NC_074277.1"/>
</dbReference>
<evidence type="ECO:0000313" key="1">
    <source>
        <dbReference type="EMBL" id="DAD52527.1"/>
    </source>
</evidence>
<dbReference type="GO" id="GO:0019028">
    <property type="term" value="C:viral capsid"/>
    <property type="evidence" value="ECO:0007669"/>
    <property type="project" value="UniProtKB-KW"/>
</dbReference>
<protein>
    <submittedName>
        <fullName evidence="1">Coat protein</fullName>
    </submittedName>
</protein>
<name>A0A8S5L5A4_9VIRU</name>
<keyword evidence="1" id="KW-0946">Virion</keyword>
<dbReference type="InterPro" id="IPR054457">
    <property type="entry name" value="PhiCb5_coat"/>
</dbReference>
<dbReference type="KEGG" id="vg:80399797"/>
<reference evidence="1" key="1">
    <citation type="submission" date="2020-09" db="EMBL/GenBank/DDBJ databases">
        <title>Leviviricetes taxonomy.</title>
        <authorList>
            <person name="Stockdale S.R."/>
            <person name="Callanan J."/>
            <person name="Adriaenssens E.M."/>
            <person name="Kuhn J.H."/>
            <person name="Rumnieks J."/>
            <person name="Shkoporov A."/>
            <person name="Draper L.A."/>
            <person name="Ross P."/>
            <person name="Hill C."/>
        </authorList>
    </citation>
    <scope>NUCLEOTIDE SEQUENCE</scope>
</reference>
<dbReference type="EMBL" id="BK014131">
    <property type="protein sequence ID" value="DAD52527.1"/>
    <property type="molecule type" value="Genomic_RNA"/>
</dbReference>
<organism evidence="1 2">
    <name type="scientific">ssRNA phage SRR6253161_4</name>
    <dbReference type="NCBI Taxonomy" id="2786491"/>
    <lineage>
        <taxon>Viruses</taxon>
        <taxon>Riboviria</taxon>
        <taxon>Orthornavirae</taxon>
        <taxon>Lenarviricota</taxon>
        <taxon>Leviviricetes</taxon>
        <taxon>Timlovirales</taxon>
        <taxon>Steitzviridae</taxon>
        <taxon>Bicehmovirus</taxon>
        <taxon>Bicehmovirus peladaptatum</taxon>
    </lineage>
</organism>
<proteinExistence type="predicted"/>
<gene>
    <name evidence="1" type="primary">SRR6253161_4_2</name>
</gene>
<keyword evidence="2" id="KW-1185">Reference proteome</keyword>
<keyword evidence="1" id="KW-0167">Capsid protein</keyword>
<dbReference type="Pfam" id="PF22387">
    <property type="entry name" value="PhiCb5_coat"/>
    <property type="match status" value="1"/>
</dbReference>